<dbReference type="GO" id="GO:0006139">
    <property type="term" value="P:nucleobase-containing compound metabolic process"/>
    <property type="evidence" value="ECO:0007669"/>
    <property type="project" value="UniProtKB-ARBA"/>
</dbReference>
<dbReference type="GeneID" id="25910672"/>
<evidence type="ECO:0000313" key="5">
    <source>
        <dbReference type="Proteomes" id="UP000054560"/>
    </source>
</evidence>
<dbReference type="eggNOG" id="KOG0620">
    <property type="taxonomic scope" value="Eukaryota"/>
</dbReference>
<feature type="domain" description="Endonuclease/exonuclease/phosphatase" evidence="3">
    <location>
        <begin position="39"/>
        <end position="296"/>
    </location>
</feature>
<dbReference type="PANTHER" id="PTHR12121">
    <property type="entry name" value="CARBON CATABOLITE REPRESSOR PROTEIN 4"/>
    <property type="match status" value="1"/>
</dbReference>
<dbReference type="Proteomes" id="UP000054560">
    <property type="component" value="Unassembled WGS sequence"/>
</dbReference>
<accession>A0A0L0FKS0</accession>
<dbReference type="AlphaFoldDB" id="A0A0L0FKS0"/>
<proteinExistence type="inferred from homology"/>
<dbReference type="RefSeq" id="XP_014151272.1">
    <property type="nucleotide sequence ID" value="XM_014295797.1"/>
</dbReference>
<name>A0A0L0FKS0_9EUKA</name>
<dbReference type="GO" id="GO:0000175">
    <property type="term" value="F:3'-5'-RNA exonuclease activity"/>
    <property type="evidence" value="ECO:0007669"/>
    <property type="project" value="TreeGrafter"/>
</dbReference>
<evidence type="ECO:0000256" key="1">
    <source>
        <dbReference type="ARBA" id="ARBA00010774"/>
    </source>
</evidence>
<evidence type="ECO:0000313" key="4">
    <source>
        <dbReference type="EMBL" id="KNC77370.1"/>
    </source>
</evidence>
<dbReference type="SUPFAM" id="SSF56219">
    <property type="entry name" value="DNase I-like"/>
    <property type="match status" value="1"/>
</dbReference>
<keyword evidence="5" id="KW-1185">Reference proteome</keyword>
<dbReference type="InterPro" id="IPR036691">
    <property type="entry name" value="Endo/exonu/phosph_ase_sf"/>
</dbReference>
<dbReference type="Gene3D" id="3.60.10.10">
    <property type="entry name" value="Endonuclease/exonuclease/phosphatase"/>
    <property type="match status" value="1"/>
</dbReference>
<dbReference type="EMBL" id="KQ242754">
    <property type="protein sequence ID" value="KNC77370.1"/>
    <property type="molecule type" value="Genomic_DNA"/>
</dbReference>
<dbReference type="OrthoDB" id="276515at2759"/>
<keyword evidence="2" id="KW-0378">Hydrolase</keyword>
<dbReference type="InterPro" id="IPR005135">
    <property type="entry name" value="Endo/exonuclease/phosphatase"/>
</dbReference>
<dbReference type="Pfam" id="PF03372">
    <property type="entry name" value="Exo_endo_phos"/>
    <property type="match status" value="1"/>
</dbReference>
<reference evidence="4 5" key="1">
    <citation type="submission" date="2011-02" db="EMBL/GenBank/DDBJ databases">
        <title>The Genome Sequence of Sphaeroforma arctica JP610.</title>
        <authorList>
            <consortium name="The Broad Institute Genome Sequencing Platform"/>
            <person name="Russ C."/>
            <person name="Cuomo C."/>
            <person name="Young S.K."/>
            <person name="Zeng Q."/>
            <person name="Gargeya S."/>
            <person name="Alvarado L."/>
            <person name="Berlin A."/>
            <person name="Chapman S.B."/>
            <person name="Chen Z."/>
            <person name="Freedman E."/>
            <person name="Gellesch M."/>
            <person name="Goldberg J."/>
            <person name="Griggs A."/>
            <person name="Gujja S."/>
            <person name="Heilman E."/>
            <person name="Heiman D."/>
            <person name="Howarth C."/>
            <person name="Mehta T."/>
            <person name="Neiman D."/>
            <person name="Pearson M."/>
            <person name="Roberts A."/>
            <person name="Saif S."/>
            <person name="Shea T."/>
            <person name="Shenoy N."/>
            <person name="Sisk P."/>
            <person name="Stolte C."/>
            <person name="Sykes S."/>
            <person name="White J."/>
            <person name="Yandava C."/>
            <person name="Burger G."/>
            <person name="Gray M.W."/>
            <person name="Holland P.W.H."/>
            <person name="King N."/>
            <person name="Lang F.B.F."/>
            <person name="Roger A.J."/>
            <person name="Ruiz-Trillo I."/>
            <person name="Haas B."/>
            <person name="Nusbaum C."/>
            <person name="Birren B."/>
        </authorList>
    </citation>
    <scope>NUCLEOTIDE SEQUENCE [LARGE SCALE GENOMIC DNA]</scope>
    <source>
        <strain evidence="4 5">JP610</strain>
    </source>
</reference>
<sequence>MTKARLLPRCIVNADPDVAESPNLATGTTVLQKIKLSVMQFNVLADSLAYSAAFPLASTECLKWSHRAPLILEEIVRFSPTVVCLEEVDHFDELDAALRCEGYEGVFLKKSKGDSLDGCAVFYKTLEFKLGNRHDLLYRDELNNDDNQVALSVVLQHTRSSRKVHVVTTHLKAKDDFEDVRLEQIKVLSLFLTQECYATLPLVVCGDLNTECDGPVYAHLMQLPTLKLDSAYRQFYGKEPPHTTLKHRPPITRRRTIDYIFYSTQHFKSPSSVLRIPSEEEVGEAFLPCERYPSDHIAIMSVLVLRPQL</sequence>
<organism evidence="4 5">
    <name type="scientific">Sphaeroforma arctica JP610</name>
    <dbReference type="NCBI Taxonomy" id="667725"/>
    <lineage>
        <taxon>Eukaryota</taxon>
        <taxon>Ichthyosporea</taxon>
        <taxon>Ichthyophonida</taxon>
        <taxon>Sphaeroforma</taxon>
    </lineage>
</organism>
<evidence type="ECO:0000259" key="3">
    <source>
        <dbReference type="Pfam" id="PF03372"/>
    </source>
</evidence>
<dbReference type="STRING" id="667725.A0A0L0FKS0"/>
<gene>
    <name evidence="4" type="ORF">SARC_10168</name>
</gene>
<protein>
    <recommendedName>
        <fullName evidence="3">Endonuclease/exonuclease/phosphatase domain-containing protein</fullName>
    </recommendedName>
</protein>
<dbReference type="InterPro" id="IPR050410">
    <property type="entry name" value="CCR4/nocturin_mRNA_transcr"/>
</dbReference>
<evidence type="ECO:0000256" key="2">
    <source>
        <dbReference type="ARBA" id="ARBA00022801"/>
    </source>
</evidence>
<dbReference type="PANTHER" id="PTHR12121:SF45">
    <property type="entry name" value="NOCTURNIN"/>
    <property type="match status" value="1"/>
</dbReference>
<comment type="similarity">
    <text evidence="1">Belongs to the CCR4/nocturin family.</text>
</comment>